<dbReference type="GO" id="GO:0005886">
    <property type="term" value="C:plasma membrane"/>
    <property type="evidence" value="ECO:0007669"/>
    <property type="project" value="UniProtKB-SubCell"/>
</dbReference>
<feature type="transmembrane region" description="Helical" evidence="8">
    <location>
        <begin position="488"/>
        <end position="505"/>
    </location>
</feature>
<feature type="transmembrane region" description="Helical" evidence="8">
    <location>
        <begin position="262"/>
        <end position="279"/>
    </location>
</feature>
<dbReference type="InterPro" id="IPR003706">
    <property type="entry name" value="CstA_N"/>
</dbReference>
<evidence type="ECO:0000313" key="10">
    <source>
        <dbReference type="EMBL" id="QLH64208.1"/>
    </source>
</evidence>
<keyword evidence="3" id="KW-0813">Transport</keyword>
<evidence type="ECO:0000256" key="1">
    <source>
        <dbReference type="ARBA" id="ARBA00004651"/>
    </source>
</evidence>
<feature type="transmembrane region" description="Helical" evidence="8">
    <location>
        <begin position="95"/>
        <end position="113"/>
    </location>
</feature>
<feature type="transmembrane region" description="Helical" evidence="8">
    <location>
        <begin position="533"/>
        <end position="552"/>
    </location>
</feature>
<dbReference type="GeneID" id="93738085"/>
<feature type="transmembrane region" description="Helical" evidence="8">
    <location>
        <begin position="596"/>
        <end position="616"/>
    </location>
</feature>
<feature type="transmembrane region" description="Helical" evidence="8">
    <location>
        <begin position="663"/>
        <end position="684"/>
    </location>
</feature>
<evidence type="ECO:0000256" key="8">
    <source>
        <dbReference type="SAM" id="Phobius"/>
    </source>
</evidence>
<feature type="transmembrane region" description="Helical" evidence="8">
    <location>
        <begin position="12"/>
        <end position="28"/>
    </location>
</feature>
<feature type="transmembrane region" description="Helical" evidence="8">
    <location>
        <begin position="364"/>
        <end position="387"/>
    </location>
</feature>
<dbReference type="Proteomes" id="UP000042738">
    <property type="component" value="Chromosome"/>
</dbReference>
<feature type="transmembrane region" description="Helical" evidence="8">
    <location>
        <begin position="564"/>
        <end position="589"/>
    </location>
</feature>
<feature type="transmembrane region" description="Helical" evidence="8">
    <location>
        <begin position="286"/>
        <end position="307"/>
    </location>
</feature>
<accession>A0A068YXV5</accession>
<dbReference type="PANTHER" id="PTHR30252">
    <property type="entry name" value="INNER MEMBRANE PEPTIDE TRANSPORTER"/>
    <property type="match status" value="1"/>
</dbReference>
<evidence type="ECO:0000256" key="2">
    <source>
        <dbReference type="ARBA" id="ARBA00007755"/>
    </source>
</evidence>
<evidence type="ECO:0000256" key="3">
    <source>
        <dbReference type="ARBA" id="ARBA00022448"/>
    </source>
</evidence>
<dbReference type="RefSeq" id="WP_040264127.1">
    <property type="nucleotide sequence ID" value="NZ_CP050855.1"/>
</dbReference>
<dbReference type="STRING" id="138074.SYMBAF_140035"/>
<feature type="transmembrane region" description="Helical" evidence="8">
    <location>
        <begin position="162"/>
        <end position="185"/>
    </location>
</feature>
<comment type="similarity">
    <text evidence="2">Belongs to the peptide transporter carbon starvation (CstA) (TC 2.A.114) family.</text>
</comment>
<evidence type="ECO:0000256" key="4">
    <source>
        <dbReference type="ARBA" id="ARBA00022475"/>
    </source>
</evidence>
<evidence type="ECO:0000256" key="5">
    <source>
        <dbReference type="ARBA" id="ARBA00022692"/>
    </source>
</evidence>
<keyword evidence="7 8" id="KW-0472">Membrane</keyword>
<feature type="transmembrane region" description="Helical" evidence="8">
    <location>
        <begin position="327"/>
        <end position="352"/>
    </location>
</feature>
<dbReference type="InterPro" id="IPR051605">
    <property type="entry name" value="CstA"/>
</dbReference>
<comment type="subcellular location">
    <subcellularLocation>
        <location evidence="1">Cell membrane</location>
        <topology evidence="1">Multi-pass membrane protein</topology>
    </subcellularLocation>
</comment>
<feature type="transmembrane region" description="Helical" evidence="8">
    <location>
        <begin position="119"/>
        <end position="141"/>
    </location>
</feature>
<keyword evidence="6 8" id="KW-1133">Transmembrane helix</keyword>
<sequence length="718" mass="77374">MNKKTLFKHLPWMIIGIIGACCLAVVALRRGEHISALWIVVASVSVYLVAYRYYSLYIAQKVMRLDPTRATPAVINNDGLNYVPTHRNVLFGHHFAAIAGAGPLVGPVLAAQMGYLPGVLWLLAGVVLAGAVQDFMVLFLSSRRNGTSLGEMIKEEMGAVPGTIALFGCCLIMIILLAVLALIVVKALAESPWGVFTVCSTVPIALFMGIYMRFIRPGRVGEVSVIGILLLVASIWFGGVIAHDPYWGQALTFKDTTITFTLIGYAFVSALLPVWLILAPRDYLATFLKIGVIVGLAISIVILNPELKMPAITPFVDGTGPLWKGALFPFLFITIACGAVSGFHALIASGTTSKLLASETDARFIGYGAMLMESFVAVMALVAASIIEPGLYFAMNTPPAGLGITMPNLHELGGDNAPLIMAQLKDVTTQAAAVVSSWGFVISPEQILQTAKDIGEPSLLNRAGGAPTLAVGIANVFNQIIPFADMGFWYHFGILFEALFILTALDAGTRSGRFMLQDLLGNFVPFLKKTDSLVAGIIGTAGCVGLWGYLLYQGVVDPLGGVKSLWPLFGISNQMLAAVALVLATVVLVKMKRTRYIWVTVIPVVWLLLCTTWALSLKLFSTNPQMEGFFFMAGEYKAKIAAIGSDVSAQQVAKMQHIMVNNYTNAGLSILFLLVVYSIIFYGMRAYRKARSLPEPSDCETPYLPIPKESVKVSSGHE</sequence>
<evidence type="ECO:0000256" key="7">
    <source>
        <dbReference type="ARBA" id="ARBA00023136"/>
    </source>
</evidence>
<organism evidence="10 11">
    <name type="scientific">Serratia symbiotica</name>
    <dbReference type="NCBI Taxonomy" id="138074"/>
    <lineage>
        <taxon>Bacteria</taxon>
        <taxon>Pseudomonadati</taxon>
        <taxon>Pseudomonadota</taxon>
        <taxon>Gammaproteobacteria</taxon>
        <taxon>Enterobacterales</taxon>
        <taxon>Yersiniaceae</taxon>
        <taxon>Serratia</taxon>
    </lineage>
</organism>
<dbReference type="Pfam" id="PF02554">
    <property type="entry name" value="CstA"/>
    <property type="match status" value="1"/>
</dbReference>
<dbReference type="GO" id="GO:0009267">
    <property type="term" value="P:cellular response to starvation"/>
    <property type="evidence" value="ECO:0007669"/>
    <property type="project" value="InterPro"/>
</dbReference>
<evidence type="ECO:0000313" key="11">
    <source>
        <dbReference type="Proteomes" id="UP000042738"/>
    </source>
</evidence>
<evidence type="ECO:0000259" key="9">
    <source>
        <dbReference type="Pfam" id="PF02554"/>
    </source>
</evidence>
<feature type="domain" description="CstA N-terminal" evidence="9">
    <location>
        <begin position="35"/>
        <end position="614"/>
    </location>
</feature>
<dbReference type="PANTHER" id="PTHR30252:SF3">
    <property type="entry name" value="PYRUVATE_PROTON SYMPORTER BTST"/>
    <property type="match status" value="1"/>
</dbReference>
<proteinExistence type="inferred from homology"/>
<evidence type="ECO:0000256" key="6">
    <source>
        <dbReference type="ARBA" id="ARBA00022989"/>
    </source>
</evidence>
<dbReference type="EMBL" id="CP050855">
    <property type="protein sequence ID" value="QLH64208.1"/>
    <property type="molecule type" value="Genomic_DNA"/>
</dbReference>
<keyword evidence="5 8" id="KW-0812">Transmembrane</keyword>
<gene>
    <name evidence="10" type="ORF">SYMBAF_16545</name>
</gene>
<reference evidence="10 11" key="1">
    <citation type="journal article" date="2014" name="Genome Announc.">
        <title>Whole-Genome Sequence of Serratia symbiotica Strain CWBI-2.3T, a Free-Living Symbiont of the Black Bean Aphid Aphis fabae.</title>
        <authorList>
            <person name="Foray V."/>
            <person name="Grigorescu A.S."/>
            <person name="Sabri A."/>
            <person name="Haubruge E."/>
            <person name="Lognay G."/>
            <person name="Francis F."/>
            <person name="Fauconnier M.L."/>
            <person name="Hance T."/>
            <person name="Thonart P."/>
        </authorList>
    </citation>
    <scope>NUCLEOTIDE SEQUENCE [LARGE SCALE GENOMIC DNA]</scope>
    <source>
        <strain evidence="10">CWBI-2.3</strain>
    </source>
</reference>
<keyword evidence="4" id="KW-1003">Cell membrane</keyword>
<name>A0A068YXV5_9GAMM</name>
<feature type="transmembrane region" description="Helical" evidence="8">
    <location>
        <begin position="34"/>
        <end position="54"/>
    </location>
</feature>
<protein>
    <submittedName>
        <fullName evidence="10">Carbon starvation protein A</fullName>
    </submittedName>
</protein>
<feature type="transmembrane region" description="Helical" evidence="8">
    <location>
        <begin position="223"/>
        <end position="242"/>
    </location>
</feature>
<dbReference type="AlphaFoldDB" id="A0A068YXV5"/>
<dbReference type="PROSITE" id="PS51257">
    <property type="entry name" value="PROKAR_LIPOPROTEIN"/>
    <property type="match status" value="1"/>
</dbReference>
<feature type="transmembrane region" description="Helical" evidence="8">
    <location>
        <begin position="191"/>
        <end position="211"/>
    </location>
</feature>